<proteinExistence type="predicted"/>
<keyword evidence="2" id="KW-1185">Reference proteome</keyword>
<dbReference type="Proteomes" id="UP001321542">
    <property type="component" value="Chromosome"/>
</dbReference>
<reference evidence="1 2" key="1">
    <citation type="journal article" date="2010" name="ChemBioChem">
        <title>Cloning and characterization of the biosynthetic gene cluster of 16-membered macrolide antibiotic FD-891: involvement of a dual functional cytochrome P450 monooxygenase catalyzing epoxidation and hydroxylation.</title>
        <authorList>
            <person name="Kudo F."/>
            <person name="Motegi A."/>
            <person name="Mizoue K."/>
            <person name="Eguchi T."/>
        </authorList>
    </citation>
    <scope>NUCLEOTIDE SEQUENCE [LARGE SCALE GENOMIC DNA]</scope>
    <source>
        <strain evidence="1 2">A-8890</strain>
    </source>
</reference>
<protein>
    <submittedName>
        <fullName evidence="1">Uncharacterized protein</fullName>
    </submittedName>
</protein>
<accession>A0ABN5VF84</accession>
<reference evidence="1 2" key="2">
    <citation type="journal article" date="2023" name="ChemBioChem">
        <title>Acyltransferase Domain Exchange between Two Independent Type I Polyketide Synthases in the Same Producer Strain of Macrolide Antibiotics.</title>
        <authorList>
            <person name="Kudo F."/>
            <person name="Kishikawa K."/>
            <person name="Tsuboi K."/>
            <person name="Kido T."/>
            <person name="Usui T."/>
            <person name="Hashimoto J."/>
            <person name="Shin-Ya K."/>
            <person name="Miyanaga A."/>
            <person name="Eguchi T."/>
        </authorList>
    </citation>
    <scope>NUCLEOTIDE SEQUENCE [LARGE SCALE GENOMIC DNA]</scope>
    <source>
        <strain evidence="1 2">A-8890</strain>
    </source>
</reference>
<gene>
    <name evidence="1" type="ORF">SGFS_027210</name>
</gene>
<organism evidence="1 2">
    <name type="scientific">Streptomyces graminofaciens</name>
    <dbReference type="NCBI Taxonomy" id="68212"/>
    <lineage>
        <taxon>Bacteria</taxon>
        <taxon>Bacillati</taxon>
        <taxon>Actinomycetota</taxon>
        <taxon>Actinomycetes</taxon>
        <taxon>Kitasatosporales</taxon>
        <taxon>Streptomycetaceae</taxon>
        <taxon>Streptomyces</taxon>
    </lineage>
</organism>
<evidence type="ECO:0000313" key="1">
    <source>
        <dbReference type="EMBL" id="BBC31427.1"/>
    </source>
</evidence>
<sequence length="94" mass="9953">MIDIVVSGPSGSGRACAAGPDISPAATTEAVSVAAQPRLLALTPRKYMGTSSVTAAAPRKLDPFVRLANTYDRNGMNFVLRVDKQLCGRYRRTG</sequence>
<name>A0ABN5VF84_9ACTN</name>
<evidence type="ECO:0000313" key="2">
    <source>
        <dbReference type="Proteomes" id="UP001321542"/>
    </source>
</evidence>
<dbReference type="EMBL" id="AP018448">
    <property type="protein sequence ID" value="BBC31427.1"/>
    <property type="molecule type" value="Genomic_DNA"/>
</dbReference>